<sequence length="231" mass="26341">MEMDFNIGEVIPGGILLVSYGQYSLGWKIGVEYLKREVDKGAFGIILNTTVPVRKLFERARSAGFDIVDAGKNGRLAVIDLFNEETGLDFVYPIETIDRTLIIPRVEKVMDEIREEYHLNGREVVGTIATLDGLYELFGEKFLKNLILQYLVRSERLLRDGYNHRAIFIVNRDTIPKELHAWIVSVSDYVILTEGIMDRASLIENTVLLKSLAPGFTQRMFQTTVPAERLR</sequence>
<keyword evidence="2" id="KW-1185">Reference proteome</keyword>
<accession>A0A2Z2MSF1</accession>
<dbReference type="Gene3D" id="3.40.50.300">
    <property type="entry name" value="P-loop containing nucleotide triphosphate hydrolases"/>
    <property type="match status" value="1"/>
</dbReference>
<reference evidence="1 2" key="1">
    <citation type="submission" date="2016-04" db="EMBL/GenBank/DDBJ databases">
        <title>Complete genome sequence of Thermococcus barossii type strain SHCK-94.</title>
        <authorList>
            <person name="Oger P.M."/>
        </authorList>
    </citation>
    <scope>NUCLEOTIDE SEQUENCE [LARGE SCALE GENOMIC DNA]</scope>
    <source>
        <strain evidence="1 2">SHCK-94</strain>
    </source>
</reference>
<dbReference type="EMBL" id="CP015101">
    <property type="protein sequence ID" value="ASJ05231.1"/>
    <property type="molecule type" value="Genomic_DNA"/>
</dbReference>
<dbReference type="OrthoDB" id="85233at2157"/>
<gene>
    <name evidence="1" type="ORF">A3L01_07560</name>
</gene>
<evidence type="ECO:0000313" key="1">
    <source>
        <dbReference type="EMBL" id="ASJ05231.1"/>
    </source>
</evidence>
<evidence type="ECO:0000313" key="2">
    <source>
        <dbReference type="Proteomes" id="UP000250272"/>
    </source>
</evidence>
<name>A0A2Z2MSF1_9EURY</name>
<protein>
    <recommendedName>
        <fullName evidence="3">KaiC-like domain-containing protein</fullName>
    </recommendedName>
</protein>
<dbReference type="AlphaFoldDB" id="A0A2Z2MSF1"/>
<dbReference type="Proteomes" id="UP000250272">
    <property type="component" value="Chromosome"/>
</dbReference>
<dbReference type="RefSeq" id="WP_088865233.1">
    <property type="nucleotide sequence ID" value="NZ_CP015101.1"/>
</dbReference>
<proteinExistence type="predicted"/>
<dbReference type="InterPro" id="IPR027417">
    <property type="entry name" value="P-loop_NTPase"/>
</dbReference>
<dbReference type="KEGG" id="tbs:A3L01_07560"/>
<dbReference type="GeneID" id="33326622"/>
<organism evidence="1 2">
    <name type="scientific">Thermococcus barossii</name>
    <dbReference type="NCBI Taxonomy" id="54077"/>
    <lineage>
        <taxon>Archaea</taxon>
        <taxon>Methanobacteriati</taxon>
        <taxon>Methanobacteriota</taxon>
        <taxon>Thermococci</taxon>
        <taxon>Thermococcales</taxon>
        <taxon>Thermococcaceae</taxon>
        <taxon>Thermococcus</taxon>
    </lineage>
</organism>
<evidence type="ECO:0008006" key="3">
    <source>
        <dbReference type="Google" id="ProtNLM"/>
    </source>
</evidence>